<gene>
    <name evidence="2" type="ORF">ESY86_06460</name>
</gene>
<dbReference type="PROSITE" id="PS51352">
    <property type="entry name" value="THIOREDOXIN_2"/>
    <property type="match status" value="1"/>
</dbReference>
<organism evidence="2 3">
    <name type="scientific">Subsaximicrobium wynnwilliamsii</name>
    <dbReference type="NCBI Taxonomy" id="291179"/>
    <lineage>
        <taxon>Bacteria</taxon>
        <taxon>Pseudomonadati</taxon>
        <taxon>Bacteroidota</taxon>
        <taxon>Flavobacteriia</taxon>
        <taxon>Flavobacteriales</taxon>
        <taxon>Flavobacteriaceae</taxon>
        <taxon>Subsaximicrobium</taxon>
    </lineage>
</organism>
<dbReference type="SUPFAM" id="SSF52833">
    <property type="entry name" value="Thioredoxin-like"/>
    <property type="match status" value="1"/>
</dbReference>
<keyword evidence="3" id="KW-1185">Reference proteome</keyword>
<dbReference type="AlphaFoldDB" id="A0A5C6ZLH8"/>
<evidence type="ECO:0000313" key="3">
    <source>
        <dbReference type="Proteomes" id="UP000321578"/>
    </source>
</evidence>
<dbReference type="InterPro" id="IPR013766">
    <property type="entry name" value="Thioredoxin_domain"/>
</dbReference>
<dbReference type="Proteomes" id="UP000321578">
    <property type="component" value="Unassembled WGS sequence"/>
</dbReference>
<dbReference type="InterPro" id="IPR036249">
    <property type="entry name" value="Thioredoxin-like_sf"/>
</dbReference>
<sequence>MKFYVVAFLTASLLLSCDGKSKDKNIVYLGGQIVNPNNNYITLSNPNTEKDTIFLDQNNRFSYQIKDLTPGLYTFTHGGEMQTVLLEPRDSLLFRLNTNDFDESLVYTGKGSKKNNFLIQAFLRDEIENKAFKNSHQLEPEAFEKHLDSLKSLKQKNLDRFYASYETSELFYKIADAGIAYNYYAYKEMYPFGYYGNNKLIHVKDLPDGFYDYRSNVNFNDINLTGVYAYNNFLNWYFHNTALKKYYHNGQHLAFNRQALDYNLEKLRLIDSVIENETIQNYVLKYATREFIFNSSSANESLAMLDSYIEKSTDLNDKTYLTNLASSTIKLYPGNKLPEIDVVDYNSNTRKLSALIKRPTVIYCWSSNFKMHYRNSHYMMRSLKARYPEMDYIAININDMNSSSWKKTLEQLEYPTENEYLFKNPNEAVQTFAIAYSHKVILVDADGILIESNANLFSPNIAESIEKLIKE</sequence>
<dbReference type="EMBL" id="VORO01000005">
    <property type="protein sequence ID" value="TXD89840.1"/>
    <property type="molecule type" value="Genomic_DNA"/>
</dbReference>
<protein>
    <recommendedName>
        <fullName evidence="1">Thioredoxin domain-containing protein</fullName>
    </recommendedName>
</protein>
<accession>A0A5C6ZLH8</accession>
<dbReference type="Gene3D" id="3.40.30.10">
    <property type="entry name" value="Glutaredoxin"/>
    <property type="match status" value="1"/>
</dbReference>
<proteinExistence type="predicted"/>
<reference evidence="2 3" key="1">
    <citation type="submission" date="2019-08" db="EMBL/GenBank/DDBJ databases">
        <title>Genomes of Subsaximicrobium wynnwilliamsii strains.</title>
        <authorList>
            <person name="Bowman J.P."/>
        </authorList>
    </citation>
    <scope>NUCLEOTIDE SEQUENCE [LARGE SCALE GENOMIC DNA]</scope>
    <source>
        <strain evidence="2 3">2-80-2</strain>
    </source>
</reference>
<dbReference type="OrthoDB" id="1146847at2"/>
<dbReference type="PROSITE" id="PS51257">
    <property type="entry name" value="PROKAR_LIPOPROTEIN"/>
    <property type="match status" value="1"/>
</dbReference>
<evidence type="ECO:0000313" key="2">
    <source>
        <dbReference type="EMBL" id="TXD89840.1"/>
    </source>
</evidence>
<comment type="caution">
    <text evidence="2">The sequence shown here is derived from an EMBL/GenBank/DDBJ whole genome shotgun (WGS) entry which is preliminary data.</text>
</comment>
<evidence type="ECO:0000259" key="1">
    <source>
        <dbReference type="PROSITE" id="PS51352"/>
    </source>
</evidence>
<name>A0A5C6ZLH8_9FLAO</name>
<feature type="domain" description="Thioredoxin" evidence="1">
    <location>
        <begin position="331"/>
        <end position="471"/>
    </location>
</feature>
<dbReference type="RefSeq" id="WP_147085784.1">
    <property type="nucleotide sequence ID" value="NZ_VORM01000005.1"/>
</dbReference>